<dbReference type="AlphaFoldDB" id="A0A816V2U7"/>
<dbReference type="EMBL" id="CAJNRF010010060">
    <property type="protein sequence ID" value="CAF2116202.1"/>
    <property type="molecule type" value="Genomic_DNA"/>
</dbReference>
<accession>A0A816V2U7</accession>
<dbReference type="InterPro" id="IPR000477">
    <property type="entry name" value="RT_dom"/>
</dbReference>
<proteinExistence type="predicted"/>
<name>A0A816V2U7_9BILA</name>
<feature type="region of interest" description="Disordered" evidence="1">
    <location>
        <begin position="30"/>
        <end position="51"/>
    </location>
</feature>
<dbReference type="PROSITE" id="PS50878">
    <property type="entry name" value="RT_POL"/>
    <property type="match status" value="1"/>
</dbReference>
<dbReference type="PANTHER" id="PTHR21301:SF10">
    <property type="entry name" value="REVERSE TRANSCRIPTASE DOMAIN-CONTAINING PROTEIN"/>
    <property type="match status" value="1"/>
</dbReference>
<comment type="caution">
    <text evidence="3">The sequence shown here is derived from an EMBL/GenBank/DDBJ whole genome shotgun (WGS) entry which is preliminary data.</text>
</comment>
<reference evidence="3" key="1">
    <citation type="submission" date="2021-02" db="EMBL/GenBank/DDBJ databases">
        <authorList>
            <person name="Nowell W R."/>
        </authorList>
    </citation>
    <scope>NUCLEOTIDE SEQUENCE</scope>
</reference>
<dbReference type="Pfam" id="PF00078">
    <property type="entry name" value="RVT_1"/>
    <property type="match status" value="1"/>
</dbReference>
<protein>
    <recommendedName>
        <fullName evidence="2">Reverse transcriptase domain-containing protein</fullName>
    </recommendedName>
</protein>
<sequence>MENMLDNELCLLAHGNSGYIWCEPPSSELSYGQESQGQHHQPHQKKTKCHGNRKLQHFRRKCRARATAAKSTVITSNNKVELPLSNHNQNTRQIHEHNETSLMDNVNTNSILLTSSSPKQTYHLIPNIKMNTYPRTIENLNKRQTIIRNKLNAIKHQLVIHLKEESFIARHSLNKSIDHLNLISTAIREFVHQGQRRLRTMYEEQKLIFEFDRNDLHLVKSFYDLNPNKKQLLNVQKLWRSKVKACKRAIREYHNNSSLPHEPNTEVNNEGGNNTLEAKAQMAEFKSLEDFKQIATPSQWNIHLMLKPKVKLCSTKNKNKTIATKRVEYDLPPKFIRKIDFTFKIDESIVNKDEIQATYNEMRQITKDFRTQAMKLYVQSLGREHELLSNEIKRIIEGFPSENDDGFDAEAGCAAFKQYHELREKRFNLENDQSIYFLVGQQVEGKENNPEPQEHHLLKLGPQFIFDDPKTAARRRTTELATLKRKIEARFFEKKVRPGRPVEQFIAELDVLLQNLHNIPSTKKQIQFNRTRTNKSFDNLSSIIQSSQSSQSQVIIRPRKKKNYGRIVKRLKYKIHLANTILRKTDKSKVFHLGKVEHYQKKSEEYMEKTKAYQCLGQNGLLKKQYEQLSIKPNEVELAHLYYLPKAHKPGTPLRPIISGLKHPTIKISKFLDDLLRALFDQMASNSTVTSGFELIQKLQEWSTVNMRQDTIFCTIDVTDLYTMVPQAEGVLSLKKMLDQLKLKEIGKLKIETIIRLSRFVMTNNYFSYNGQFYRQVRGGAMGSPLTLTISNCFMYFFERQIANQIRNSCGLYFRYIDDIFITINWPVRHLLKQIDRWNKFDENIKLSANIGSTVNFLDLSIENQDGQLYTTIFQKPSYEPYYLPFNSIHPLHMKKNIPFAMLLRAIRYCSTFQTYLNEREKLRMALLLNKYPNKIIDEQFNNMLLKFNVNEPLTVNNYVRYRQIVINSPIKEKQLVNYEKSIFVHFTYCSSMKTFPIKFHTLWEKYFDKSPINEVIPILGTRNVDNLQRRLMHTKSKN</sequence>
<feature type="compositionally biased region" description="Basic residues" evidence="1">
    <location>
        <begin position="40"/>
        <end position="51"/>
    </location>
</feature>
<organism evidence="3 4">
    <name type="scientific">Rotaria magnacalcarata</name>
    <dbReference type="NCBI Taxonomy" id="392030"/>
    <lineage>
        <taxon>Eukaryota</taxon>
        <taxon>Metazoa</taxon>
        <taxon>Spiralia</taxon>
        <taxon>Gnathifera</taxon>
        <taxon>Rotifera</taxon>
        <taxon>Eurotatoria</taxon>
        <taxon>Bdelloidea</taxon>
        <taxon>Philodinida</taxon>
        <taxon>Philodinidae</taxon>
        <taxon>Rotaria</taxon>
    </lineage>
</organism>
<gene>
    <name evidence="3" type="ORF">WKI299_LOCUS23247</name>
</gene>
<evidence type="ECO:0000259" key="2">
    <source>
        <dbReference type="PROSITE" id="PS50878"/>
    </source>
</evidence>
<dbReference type="InterPro" id="IPR058912">
    <property type="entry name" value="HTH_animal"/>
</dbReference>
<dbReference type="Pfam" id="PF26215">
    <property type="entry name" value="HTH_animal"/>
    <property type="match status" value="1"/>
</dbReference>
<feature type="compositionally biased region" description="Polar residues" evidence="1">
    <location>
        <begin position="30"/>
        <end position="39"/>
    </location>
</feature>
<evidence type="ECO:0000313" key="4">
    <source>
        <dbReference type="Proteomes" id="UP000663856"/>
    </source>
</evidence>
<feature type="domain" description="Reverse transcriptase" evidence="2">
    <location>
        <begin position="625"/>
        <end position="873"/>
    </location>
</feature>
<dbReference type="PANTHER" id="PTHR21301">
    <property type="entry name" value="REVERSE TRANSCRIPTASE"/>
    <property type="match status" value="1"/>
</dbReference>
<evidence type="ECO:0000313" key="3">
    <source>
        <dbReference type="EMBL" id="CAF2116202.1"/>
    </source>
</evidence>
<evidence type="ECO:0000256" key="1">
    <source>
        <dbReference type="SAM" id="MobiDB-lite"/>
    </source>
</evidence>
<dbReference type="Proteomes" id="UP000663856">
    <property type="component" value="Unassembled WGS sequence"/>
</dbReference>